<reference evidence="2 3" key="1">
    <citation type="journal article" date="2017" name="Front. Microbiol.">
        <title>Prevalence, Host Range, and Comparative Genomic Analysis of Temperate Ochrobactrum Phages.</title>
        <authorList>
            <person name="Jackel C."/>
            <person name="Hertwig S."/>
            <person name="Scholz H.C."/>
            <person name="Nockler K."/>
            <person name="Reetz J."/>
            <person name="Hammerl J.A."/>
        </authorList>
    </citation>
    <scope>NUCLEOTIDE SEQUENCE [LARGE SCALE GENOMIC DNA]</scope>
</reference>
<evidence type="ECO:0000313" key="2">
    <source>
        <dbReference type="EMBL" id="AOT25345.1"/>
    </source>
</evidence>
<dbReference type="Proteomes" id="UP000226413">
    <property type="component" value="Segment"/>
</dbReference>
<gene>
    <name evidence="2" type="ORF">POA1180_37</name>
</gene>
<accession>A0A219VHB9</accession>
<organism evidence="2 3">
    <name type="scientific">Ochrobactrum phage POA1180</name>
    <dbReference type="NCBI Taxonomy" id="1897640"/>
    <lineage>
        <taxon>Viruses</taxon>
        <taxon>Duplodnaviria</taxon>
        <taxon>Heunggongvirae</taxon>
        <taxon>Uroviricota</taxon>
        <taxon>Caudoviricetes</taxon>
        <taxon>Abaiavirus</taxon>
        <taxon>Abaiavirus POA1180</taxon>
    </lineage>
</organism>
<proteinExistence type="predicted"/>
<protein>
    <submittedName>
        <fullName evidence="2">Uncharacterized protein</fullName>
    </submittedName>
</protein>
<name>A0A219VHB9_9CAUD</name>
<evidence type="ECO:0000313" key="3">
    <source>
        <dbReference type="Proteomes" id="UP000226413"/>
    </source>
</evidence>
<keyword evidence="3" id="KW-1185">Reference proteome</keyword>
<feature type="transmembrane region" description="Helical" evidence="1">
    <location>
        <begin position="26"/>
        <end position="45"/>
    </location>
</feature>
<keyword evidence="1" id="KW-0812">Transmembrane</keyword>
<sequence length="50" mass="5497">MPKLNDKIATENCCGFHHNVTRMVTIYPTVWIIVSAIAAVAISAIRQIEG</sequence>
<evidence type="ECO:0000256" key="1">
    <source>
        <dbReference type="SAM" id="Phobius"/>
    </source>
</evidence>
<dbReference type="EMBL" id="KX669658">
    <property type="protein sequence ID" value="AOT25345.1"/>
    <property type="molecule type" value="Genomic_DNA"/>
</dbReference>
<keyword evidence="1" id="KW-1133">Transmembrane helix</keyword>
<keyword evidence="1" id="KW-0472">Membrane</keyword>